<evidence type="ECO:0008006" key="3">
    <source>
        <dbReference type="Google" id="ProtNLM"/>
    </source>
</evidence>
<dbReference type="InterPro" id="IPR011330">
    <property type="entry name" value="Glyco_hydro/deAcase_b/a-brl"/>
</dbReference>
<dbReference type="SUPFAM" id="SSF88713">
    <property type="entry name" value="Glycoside hydrolase/deacetylase"/>
    <property type="match status" value="1"/>
</dbReference>
<evidence type="ECO:0000313" key="1">
    <source>
        <dbReference type="EMBL" id="AKB12391.1"/>
    </source>
</evidence>
<dbReference type="EMBL" id="CP009501">
    <property type="protein sequence ID" value="AKB12391.1"/>
    <property type="molecule type" value="Genomic_DNA"/>
</dbReference>
<dbReference type="Proteomes" id="UP000066529">
    <property type="component" value="Chromosome"/>
</dbReference>
<sequence length="599" mass="66785">MNSLDRKIKFKVMRTSCIFAGILCLVLVCQIAAADSSTCLDNTKKIAVYLPSTDVVAHDPICTAMFFEYNLDYLTDSTITSNLTKKNYELLLVPDKHMSDKAATAVNKYLNSGGKVWFFADPRMKPDGSISDNRINILGKPSEIWINRSSNFIVDNTDPITNGLSRSYRSLSTANKSTYTRSFNPDSGNISGFKYKVLASVCKDGDVLIRFENTKTGAKAIYSNENMFISGGSCNYFNRETATRLFQNSKNWILGLDKNTYGISITYPRGDKQITVTIDDVMGADKEIQKTRNFFEMEKSKKLANVQDMNTFFIVPESQTSKSGLAYFSKYGDTHTIHPHRITDWRADFTVAQFQKNITKAQSIMNKAAGVPNYGFSSIRFPNTAASVPAYQAASNAGFIIDSTYGYYTSMTALGDTQSNNVFFPKQKILYGKETNTIEIEVPGYFDISPRDANDFYRKNAACLKHFKGINFPANFIIAGHIQGMMTKPDLFSNMSKTLDYIGKNTGYTVFSTLDQIAKYNDALKSTKIQAYNTPKGVTVDITTSKQIDNFTIKLTNVKKGVKAQYDGTDNCDVIHADGVYYVYHTVSPGTHQISVTTA</sequence>
<proteinExistence type="predicted"/>
<dbReference type="AlphaFoldDB" id="A0A0E3KYA3"/>
<dbReference type="PATRIC" id="fig|523844.20.peg.807"/>
<protein>
    <recommendedName>
        <fullName evidence="3">NodB homology domain-containing protein</fullName>
    </recommendedName>
</protein>
<dbReference type="HOGENOM" id="CLU_396210_0_0_2"/>
<evidence type="ECO:0000313" key="2">
    <source>
        <dbReference type="Proteomes" id="UP000066529"/>
    </source>
</evidence>
<dbReference type="GO" id="GO:0005975">
    <property type="term" value="P:carbohydrate metabolic process"/>
    <property type="evidence" value="ECO:0007669"/>
    <property type="project" value="InterPro"/>
</dbReference>
<gene>
    <name evidence="1" type="ORF">MSTHT_0633</name>
</gene>
<dbReference type="KEGG" id="mthr:MSTHT_0633"/>
<accession>A0A0E3KYA3</accession>
<organism evidence="1 2">
    <name type="scientific">Methanosarcina thermophila (strain ATCC 43570 / DSM 1825 / OCM 12 / VKM B-1830 / TM-1)</name>
    <dbReference type="NCBI Taxonomy" id="523844"/>
    <lineage>
        <taxon>Archaea</taxon>
        <taxon>Methanobacteriati</taxon>
        <taxon>Methanobacteriota</taxon>
        <taxon>Stenosarchaea group</taxon>
        <taxon>Methanomicrobia</taxon>
        <taxon>Methanosarcinales</taxon>
        <taxon>Methanosarcinaceae</taxon>
        <taxon>Methanosarcina</taxon>
    </lineage>
</organism>
<reference evidence="1 2" key="1">
    <citation type="submission" date="2014-07" db="EMBL/GenBank/DDBJ databases">
        <title>Methanogenic archaea and the global carbon cycle.</title>
        <authorList>
            <person name="Henriksen J.R."/>
            <person name="Luke J."/>
            <person name="Reinhart S."/>
            <person name="Benedict M.N."/>
            <person name="Youngblut N.D."/>
            <person name="Metcalf M.E."/>
            <person name="Whitaker R.J."/>
            <person name="Metcalf W.W."/>
        </authorList>
    </citation>
    <scope>NUCLEOTIDE SEQUENCE [LARGE SCALE GENOMIC DNA]</scope>
    <source>
        <strain evidence="2">ATCC 43570 / DSM 1825 / OCM 12 / VKM B-1830 / TM-1</strain>
    </source>
</reference>
<name>A0A0E3KYA3_METTT</name>
<dbReference type="Gene3D" id="3.20.20.370">
    <property type="entry name" value="Glycoside hydrolase/deacetylase"/>
    <property type="match status" value="1"/>
</dbReference>